<gene>
    <name evidence="1" type="ordered locus">LOC_Os12g24350</name>
</gene>
<proteinExistence type="predicted"/>
<protein>
    <submittedName>
        <fullName evidence="1">Uncharacterized protein</fullName>
    </submittedName>
</protein>
<accession>Q2QSE9</accession>
<dbReference type="PANTHER" id="PTHR48243">
    <property type="entry name" value="AMINOTRANSFERASE-LIKE PLANT MOBILE DOMAIN-CONTAINING PROTEIN"/>
    <property type="match status" value="1"/>
</dbReference>
<dbReference type="PANTHER" id="PTHR48243:SF1">
    <property type="entry name" value="AMINOTRANSFERASE-LIKE PLANT MOBILE DOMAIN-CONTAINING PROTEIN"/>
    <property type="match status" value="1"/>
</dbReference>
<sequence length="127" mass="14705">MKIRLSRLFKNGSGSHLSRHQDELNAHSSADIAMEDVDTAPSLLSDSDLELVGDREIQAYRMLKDRTFAHSQAYDPSDFQKIISSFEKNRFWEDIFGAPICRKLRTNDIYSPTLRLMHKWIAMTLFP</sequence>
<evidence type="ECO:0000313" key="1">
    <source>
        <dbReference type="EMBL" id="ABA97671.1"/>
    </source>
</evidence>
<dbReference type="AlphaFoldDB" id="Q2QSE9"/>
<name>Q2QSE9_ORYSJ</name>
<dbReference type="EMBL" id="DP000011">
    <property type="protein sequence ID" value="ABA97671.1"/>
    <property type="molecule type" value="Genomic_DNA"/>
</dbReference>
<reference evidence="1" key="2">
    <citation type="submission" date="2005-04" db="EMBL/GenBank/DDBJ databases">
        <authorList>
            <person name="Buell C.R."/>
            <person name="Wing R.A."/>
            <person name="McCombie W.A."/>
            <person name="Ouyang S."/>
        </authorList>
    </citation>
    <scope>NUCLEOTIDE SEQUENCE</scope>
</reference>
<reference evidence="1" key="3">
    <citation type="submission" date="2006-01" db="EMBL/GenBank/DDBJ databases">
        <authorList>
            <person name="Buell R."/>
        </authorList>
    </citation>
    <scope>NUCLEOTIDE SEQUENCE</scope>
</reference>
<reference evidence="1" key="1">
    <citation type="journal article" date="2005" name="BMC Biol.">
        <title>The sequence of rice chromosomes 11 and 12, rich in disease resistance genes and recent gene duplications.</title>
        <authorList>
            <consortium name="The rice chromosomes 11 and 12 sequencing consortia"/>
        </authorList>
    </citation>
    <scope>NUCLEOTIDE SEQUENCE [LARGE SCALE GENOMIC DNA]</scope>
</reference>
<organism evidence="1">
    <name type="scientific">Oryza sativa subsp. japonica</name>
    <name type="common">Rice</name>
    <dbReference type="NCBI Taxonomy" id="39947"/>
    <lineage>
        <taxon>Eukaryota</taxon>
        <taxon>Viridiplantae</taxon>
        <taxon>Streptophyta</taxon>
        <taxon>Embryophyta</taxon>
        <taxon>Tracheophyta</taxon>
        <taxon>Spermatophyta</taxon>
        <taxon>Magnoliopsida</taxon>
        <taxon>Liliopsida</taxon>
        <taxon>Poales</taxon>
        <taxon>Poaceae</taxon>
        <taxon>BOP clade</taxon>
        <taxon>Oryzoideae</taxon>
        <taxon>Oryzeae</taxon>
        <taxon>Oryzinae</taxon>
        <taxon>Oryza</taxon>
        <taxon>Oryza sativa</taxon>
    </lineage>
</organism>